<dbReference type="OrthoDB" id="9805788at2"/>
<comment type="pathway">
    <text evidence="9">Cell wall biogenesis; lipoteichoic acid biosynthesis.</text>
</comment>
<evidence type="ECO:0000256" key="4">
    <source>
        <dbReference type="ARBA" id="ARBA00022679"/>
    </source>
</evidence>
<dbReference type="EC" id="2.3.1.-" evidence="9"/>
<evidence type="ECO:0000256" key="9">
    <source>
        <dbReference type="PIRNR" id="PIRNR016636"/>
    </source>
</evidence>
<reference evidence="11 12" key="1">
    <citation type="journal article" date="2015" name="Infect. Genet. Evol.">
        <title>Genomic sequences of six botulinum neurotoxin-producing strains representing three clostridial species illustrate the mobility and diversity of botulinum neurotoxin genes.</title>
        <authorList>
            <person name="Smith T.J."/>
            <person name="Hill K.K."/>
            <person name="Xie G."/>
            <person name="Foley B.T."/>
            <person name="Williamson C.H."/>
            <person name="Foster J.T."/>
            <person name="Johnson S.L."/>
            <person name="Chertkov O."/>
            <person name="Teshima H."/>
            <person name="Gibbons H.S."/>
            <person name="Johnsky L.A."/>
            <person name="Karavis M.A."/>
            <person name="Smith L.A."/>
        </authorList>
    </citation>
    <scope>NUCLEOTIDE SEQUENCE [LARGE SCALE GENOMIC DNA]</scope>
    <source>
        <strain evidence="11">Sullivan</strain>
    </source>
</reference>
<comment type="similarity">
    <text evidence="2 9">Belongs to the membrane-bound acyltransferase family.</text>
</comment>
<dbReference type="PIRSF" id="PIRSF500216">
    <property type="entry name" value="DltB"/>
    <property type="match status" value="1"/>
</dbReference>
<protein>
    <recommendedName>
        <fullName evidence="9">Teichoic acid D-alanyltransferase</fullName>
        <ecNumber evidence="9">2.3.1.-</ecNumber>
    </recommendedName>
</protein>
<dbReference type="GO" id="GO:0005886">
    <property type="term" value="C:plasma membrane"/>
    <property type="evidence" value="ECO:0007669"/>
    <property type="project" value="UniProtKB-SubCell"/>
</dbReference>
<dbReference type="Pfam" id="PF03062">
    <property type="entry name" value="MBOAT"/>
    <property type="match status" value="1"/>
</dbReference>
<dbReference type="InterPro" id="IPR024194">
    <property type="entry name" value="Ac/AlaTfrase_AlgI/DltB"/>
</dbReference>
<keyword evidence="4 9" id="KW-0808">Transferase</keyword>
<dbReference type="NCBIfam" id="TIGR04091">
    <property type="entry name" value="LTA_dltB"/>
    <property type="match status" value="1"/>
</dbReference>
<keyword evidence="7 9" id="KW-0472">Membrane</keyword>
<evidence type="ECO:0000256" key="10">
    <source>
        <dbReference type="SAM" id="Phobius"/>
    </source>
</evidence>
<dbReference type="RefSeq" id="WP_039311454.1">
    <property type="nucleotide sequence ID" value="NZ_CP006905.1"/>
</dbReference>
<dbReference type="GO" id="GO:0016746">
    <property type="term" value="F:acyltransferase activity"/>
    <property type="evidence" value="ECO:0007669"/>
    <property type="project" value="UniProtKB-KW"/>
</dbReference>
<evidence type="ECO:0000313" key="11">
    <source>
        <dbReference type="EMBL" id="AIY83676.1"/>
    </source>
</evidence>
<dbReference type="InterPro" id="IPR004299">
    <property type="entry name" value="MBOAT_fam"/>
</dbReference>
<evidence type="ECO:0000313" key="12">
    <source>
        <dbReference type="Proteomes" id="UP000030635"/>
    </source>
</evidence>
<dbReference type="HOGENOM" id="CLU_025255_2_0_9"/>
<dbReference type="PANTHER" id="PTHR13285:SF23">
    <property type="entry name" value="TEICHOIC ACID D-ALANYLTRANSFERASE"/>
    <property type="match status" value="1"/>
</dbReference>
<dbReference type="KEGG" id="cbv:U729_574"/>
<dbReference type="Proteomes" id="UP000030635">
    <property type="component" value="Chromosome"/>
</dbReference>
<dbReference type="EMBL" id="CP006905">
    <property type="protein sequence ID" value="AIY83676.1"/>
    <property type="molecule type" value="Genomic_DNA"/>
</dbReference>
<accession>A0A0A7FXW9</accession>
<evidence type="ECO:0000256" key="3">
    <source>
        <dbReference type="ARBA" id="ARBA00022475"/>
    </source>
</evidence>
<dbReference type="eggNOG" id="COG1696">
    <property type="taxonomic scope" value="Bacteria"/>
</dbReference>
<dbReference type="UniPathway" id="UPA00556"/>
<comment type="function">
    <text evidence="9">O-acyltransferase that catalyzes D-alanylation of both teichoic acid and lipoteichoic acid (LTA). D-alanylation of LTA plays an important role in modulating the properties of the cell wall in Gram-positive bacteria, influencing the net charge of the cell wall. Catalyzes D-alanylation from DltC carrier protein.</text>
</comment>
<dbReference type="AlphaFoldDB" id="A0A0A7FXW9"/>
<gene>
    <name evidence="11" type="primary">dltB</name>
    <name evidence="11" type="ORF">U729_574</name>
</gene>
<organism evidence="11 12">
    <name type="scientific">Clostridium baratii str. Sullivan</name>
    <dbReference type="NCBI Taxonomy" id="1415775"/>
    <lineage>
        <taxon>Bacteria</taxon>
        <taxon>Bacillati</taxon>
        <taxon>Bacillota</taxon>
        <taxon>Clostridia</taxon>
        <taxon>Eubacteriales</taxon>
        <taxon>Clostridiaceae</taxon>
        <taxon>Clostridium</taxon>
    </lineage>
</organism>
<feature type="transmembrane region" description="Helical" evidence="10">
    <location>
        <begin position="34"/>
        <end position="50"/>
    </location>
</feature>
<evidence type="ECO:0000256" key="2">
    <source>
        <dbReference type="ARBA" id="ARBA00010323"/>
    </source>
</evidence>
<sequence length="388" mass="45415">MTFSQYGDYFYLYILALTAIPAIILGLREKNIKYYGMIATAFMIYLIFGFNIHLGLLAAFIIVEVILIKVYLVVRRKTDSKLIYRLFLFASMLPLIINKISPHIKLGTIGFIGISYLNFRAIQIIIEIYDGAINEVKLSTLLYFILFFPTISSGPIDRSRRFEADLDKHIKREDYINEYLIPGIKKIFLGVGYKFIIAFLINTCWMNKIPTGHHITFLSSINYMYAYSLYLFFDFGGYSLFAVGTSYIFGIKAPDNFNKPFLSKDMKEFWTRWHISLSRWFGDYIFSRFVLSSMRKKRFKKRTTAAHVAQMITMITMGFWHGLTWYYIAYGVYQGVVLVLTDIYQKKSKFYKAHKKEKWFNVVQVVITFHIACIGLLLFSGYYANIFK</sequence>
<feature type="transmembrane region" description="Helical" evidence="10">
    <location>
        <begin position="269"/>
        <end position="291"/>
    </location>
</feature>
<keyword evidence="6 10" id="KW-1133">Transmembrane helix</keyword>
<feature type="transmembrane region" description="Helical" evidence="10">
    <location>
        <begin position="326"/>
        <end position="344"/>
    </location>
</feature>
<dbReference type="InterPro" id="IPR051085">
    <property type="entry name" value="MB_O-acyltransferase"/>
</dbReference>
<keyword evidence="5 10" id="KW-0812">Transmembrane</keyword>
<comment type="subcellular location">
    <subcellularLocation>
        <location evidence="1">Cell membrane</location>
        <topology evidence="1">Multi-pass membrane protein</topology>
    </subcellularLocation>
</comment>
<proteinExistence type="inferred from homology"/>
<evidence type="ECO:0000256" key="1">
    <source>
        <dbReference type="ARBA" id="ARBA00004651"/>
    </source>
</evidence>
<dbReference type="PANTHER" id="PTHR13285">
    <property type="entry name" value="ACYLTRANSFERASE"/>
    <property type="match status" value="1"/>
</dbReference>
<feature type="transmembrane region" description="Helical" evidence="10">
    <location>
        <begin position="365"/>
        <end position="384"/>
    </location>
</feature>
<dbReference type="GO" id="GO:0070395">
    <property type="term" value="P:lipoteichoic acid biosynthetic process"/>
    <property type="evidence" value="ECO:0007669"/>
    <property type="project" value="UniProtKB-UniRule"/>
</dbReference>
<evidence type="ECO:0000256" key="7">
    <source>
        <dbReference type="ARBA" id="ARBA00023136"/>
    </source>
</evidence>
<feature type="transmembrane region" description="Helical" evidence="10">
    <location>
        <begin position="6"/>
        <end position="27"/>
    </location>
</feature>
<feature type="transmembrane region" description="Helical" evidence="10">
    <location>
        <begin position="227"/>
        <end position="249"/>
    </location>
</feature>
<name>A0A0A7FXW9_9CLOT</name>
<feature type="transmembrane region" description="Helical" evidence="10">
    <location>
        <begin position="82"/>
        <end position="100"/>
    </location>
</feature>
<dbReference type="STRING" id="1561.NPD11_2417"/>
<evidence type="ECO:0000256" key="6">
    <source>
        <dbReference type="ARBA" id="ARBA00022989"/>
    </source>
</evidence>
<dbReference type="PIRSF" id="PIRSF016636">
    <property type="entry name" value="AlgI_DltB"/>
    <property type="match status" value="1"/>
</dbReference>
<feature type="transmembrane region" description="Helical" evidence="10">
    <location>
        <begin position="56"/>
        <end position="75"/>
    </location>
</feature>
<evidence type="ECO:0000256" key="5">
    <source>
        <dbReference type="ARBA" id="ARBA00022692"/>
    </source>
</evidence>
<dbReference type="InterPro" id="IPR024024">
    <property type="entry name" value="DltB"/>
</dbReference>
<feature type="transmembrane region" description="Helical" evidence="10">
    <location>
        <begin position="187"/>
        <end position="206"/>
    </location>
</feature>
<keyword evidence="12" id="KW-1185">Reference proteome</keyword>
<evidence type="ECO:0000256" key="8">
    <source>
        <dbReference type="ARBA" id="ARBA00023315"/>
    </source>
</evidence>
<keyword evidence="3 9" id="KW-1003">Cell membrane</keyword>
<keyword evidence="8 9" id="KW-0012">Acyltransferase</keyword>